<dbReference type="EMBL" id="CP029600">
    <property type="protein sequence ID" value="AWO01546.1"/>
    <property type="molecule type" value="Genomic_DNA"/>
</dbReference>
<evidence type="ECO:0000313" key="4">
    <source>
        <dbReference type="EMBL" id="AWO01546.1"/>
    </source>
</evidence>
<keyword evidence="2" id="KW-1133">Transmembrane helix</keyword>
<feature type="compositionally biased region" description="Polar residues" evidence="1">
    <location>
        <begin position="116"/>
        <end position="127"/>
    </location>
</feature>
<keyword evidence="2" id="KW-0812">Transmembrane</keyword>
<feature type="transmembrane region" description="Helical" evidence="2">
    <location>
        <begin position="41"/>
        <end position="63"/>
    </location>
</feature>
<gene>
    <name evidence="4" type="ORF">DLD77_07480</name>
</gene>
<protein>
    <recommendedName>
        <fullName evidence="3">Outer membrane protein beta-barrel domain-containing protein</fullName>
    </recommendedName>
</protein>
<proteinExistence type="predicted"/>
<reference evidence="4 5" key="1">
    <citation type="submission" date="2018-05" db="EMBL/GenBank/DDBJ databases">
        <title>Chitinophaga sp. nov., isolated from rhizosphere soil of Alhagi.</title>
        <authorList>
            <person name="Liu Y."/>
        </authorList>
    </citation>
    <scope>NUCLEOTIDE SEQUENCE [LARGE SCALE GENOMIC DNA]</scope>
    <source>
        <strain evidence="4 5">T22</strain>
    </source>
</reference>
<keyword evidence="5" id="KW-1185">Reference proteome</keyword>
<evidence type="ECO:0000313" key="5">
    <source>
        <dbReference type="Proteomes" id="UP000246099"/>
    </source>
</evidence>
<feature type="region of interest" description="Disordered" evidence="1">
    <location>
        <begin position="89"/>
        <end position="210"/>
    </location>
</feature>
<evidence type="ECO:0000259" key="3">
    <source>
        <dbReference type="Pfam" id="PF13568"/>
    </source>
</evidence>
<dbReference type="Proteomes" id="UP000246099">
    <property type="component" value="Chromosome"/>
</dbReference>
<feature type="compositionally biased region" description="Polar residues" evidence="1">
    <location>
        <begin position="195"/>
        <end position="206"/>
    </location>
</feature>
<feature type="compositionally biased region" description="Polar residues" evidence="1">
    <location>
        <begin position="149"/>
        <end position="164"/>
    </location>
</feature>
<dbReference type="Pfam" id="PF13568">
    <property type="entry name" value="OMP_b-brl_2"/>
    <property type="match status" value="1"/>
</dbReference>
<keyword evidence="2" id="KW-0472">Membrane</keyword>
<dbReference type="RefSeq" id="WP_119077758.1">
    <property type="nucleotide sequence ID" value="NZ_QXMH01000001.1"/>
</dbReference>
<evidence type="ECO:0000256" key="2">
    <source>
        <dbReference type="SAM" id="Phobius"/>
    </source>
</evidence>
<organism evidence="4 5">
    <name type="scientific">Chitinophaga alhagiae</name>
    <dbReference type="NCBI Taxonomy" id="2203219"/>
    <lineage>
        <taxon>Bacteria</taxon>
        <taxon>Pseudomonadati</taxon>
        <taxon>Bacteroidota</taxon>
        <taxon>Chitinophagia</taxon>
        <taxon>Chitinophagales</taxon>
        <taxon>Chitinophagaceae</taxon>
        <taxon>Chitinophaga</taxon>
    </lineage>
</organism>
<feature type="compositionally biased region" description="Polar residues" evidence="1">
    <location>
        <begin position="94"/>
        <end position="106"/>
    </location>
</feature>
<dbReference type="InterPro" id="IPR025665">
    <property type="entry name" value="Beta-barrel_OMP_2"/>
</dbReference>
<feature type="domain" description="Outer membrane protein beta-barrel" evidence="3">
    <location>
        <begin position="227"/>
        <end position="381"/>
    </location>
</feature>
<evidence type="ECO:0000256" key="1">
    <source>
        <dbReference type="SAM" id="MobiDB-lite"/>
    </source>
</evidence>
<name>A0ABM6WC28_9BACT</name>
<accession>A0ABM6WC28</accession>
<sequence>MSEQFENSIRKKLQEAEAAFDPAAWDQMKKRLDDADRRHPAFWWWAGGLGLLLLLGTGGWWWLSRHQPGINNELQNRITVTDSISRNVAEKPVNNENAASGRNTDINMPVVDKSASAGNTAKSNTGRSVFKVPGNNTSSNKTDRPVDVNRQNLAINSDDTNRNVNKPAADPQTATNASATGDKPVTANVLPAPPQETQSLTNTPDTAKSAMVEDKLPVKPAQKTRKRGFEGGITLSADYNSVPSLKYGRIGFGGGLLIKYHISNSFYLSTGASYTKKLYGAEDRDYTSNYPTNYKKIEADCNVLDVPLNLHYTFLHRPKARWSAMAGASSYFMLKEKYEYYNYSGGKYTREYNNSNHHYFSVLNLGVNYERETRGRISWGLQPFVKVPLSGVGAGGVKLHSAGVSLQVTVGQKK</sequence>